<dbReference type="SMART" id="SM01074">
    <property type="entry name" value="Cdc6_C"/>
    <property type="match status" value="1"/>
</dbReference>
<protein>
    <recommendedName>
        <fullName evidence="5">ORC1-type DNA replication protein</fullName>
    </recommendedName>
</protein>
<dbReference type="Gene3D" id="1.10.10.10">
    <property type="entry name" value="Winged helix-like DNA-binding domain superfamily/Winged helix DNA-binding domain"/>
    <property type="match status" value="1"/>
</dbReference>
<dbReference type="InterPro" id="IPR015163">
    <property type="entry name" value="Cdc6_C"/>
</dbReference>
<evidence type="ECO:0000256" key="4">
    <source>
        <dbReference type="ARBA" id="ARBA00022840"/>
    </source>
</evidence>
<dbReference type="Pfam" id="PF13191">
    <property type="entry name" value="AAA_16"/>
    <property type="match status" value="1"/>
</dbReference>
<dbReference type="InterPro" id="IPR027417">
    <property type="entry name" value="P-loop_NTPase"/>
</dbReference>
<dbReference type="EMBL" id="OBEJ01000003">
    <property type="protein sequence ID" value="SNZ15561.1"/>
    <property type="molecule type" value="Genomic_DNA"/>
</dbReference>
<accession>A0A285P6Q7</accession>
<comment type="function">
    <text evidence="5">Involved in regulation of DNA replication.</text>
</comment>
<dbReference type="NCBIfam" id="NF001624">
    <property type="entry name" value="PRK00411.1-2"/>
    <property type="match status" value="1"/>
</dbReference>
<feature type="domain" description="Cdc6 C-terminal" evidence="7">
    <location>
        <begin position="302"/>
        <end position="374"/>
    </location>
</feature>
<evidence type="ECO:0000259" key="6">
    <source>
        <dbReference type="SMART" id="SM00382"/>
    </source>
</evidence>
<evidence type="ECO:0000256" key="5">
    <source>
        <dbReference type="HAMAP-Rule" id="MF_01407"/>
    </source>
</evidence>
<dbReference type="InterPro" id="IPR003593">
    <property type="entry name" value="AAA+_ATPase"/>
</dbReference>
<evidence type="ECO:0000256" key="3">
    <source>
        <dbReference type="ARBA" id="ARBA00022741"/>
    </source>
</evidence>
<feature type="binding site" evidence="5">
    <location>
        <position position="221"/>
    </location>
    <ligand>
        <name>ATP</name>
        <dbReference type="ChEBI" id="CHEBI:30616"/>
    </ligand>
</feature>
<dbReference type="GO" id="GO:0005524">
    <property type="term" value="F:ATP binding"/>
    <property type="evidence" value="ECO:0007669"/>
    <property type="project" value="UniProtKB-UniRule"/>
</dbReference>
<dbReference type="NCBIfam" id="NF001626">
    <property type="entry name" value="PRK00411.1-5"/>
    <property type="match status" value="1"/>
</dbReference>
<dbReference type="SUPFAM" id="SSF52540">
    <property type="entry name" value="P-loop containing nucleoside triphosphate hydrolases"/>
    <property type="match status" value="1"/>
</dbReference>
<dbReference type="SUPFAM" id="SSF46785">
    <property type="entry name" value="Winged helix' DNA-binding domain"/>
    <property type="match status" value="1"/>
</dbReference>
<reference evidence="8 9" key="1">
    <citation type="submission" date="2017-09" db="EMBL/GenBank/DDBJ databases">
        <authorList>
            <person name="Ehlers B."/>
            <person name="Leendertz F.H."/>
        </authorList>
    </citation>
    <scope>NUCLEOTIDE SEQUENCE [LARGE SCALE GENOMIC DNA]</scope>
    <source>
        <strain evidence="8 9">DSM 27208</strain>
    </source>
</reference>
<keyword evidence="2 5" id="KW-0235">DNA replication</keyword>
<gene>
    <name evidence="8" type="ORF">SAMN06269185_2518</name>
</gene>
<dbReference type="PANTHER" id="PTHR10763:SF26">
    <property type="entry name" value="CELL DIVISION CONTROL PROTEIN 6 HOMOLOG"/>
    <property type="match status" value="1"/>
</dbReference>
<dbReference type="PANTHER" id="PTHR10763">
    <property type="entry name" value="CELL DIVISION CONTROL PROTEIN 6-RELATED"/>
    <property type="match status" value="1"/>
</dbReference>
<organism evidence="8 9">
    <name type="scientific">Natronoarchaeum philippinense</name>
    <dbReference type="NCBI Taxonomy" id="558529"/>
    <lineage>
        <taxon>Archaea</taxon>
        <taxon>Methanobacteriati</taxon>
        <taxon>Methanobacteriota</taxon>
        <taxon>Stenosarchaea group</taxon>
        <taxon>Halobacteria</taxon>
        <taxon>Halobacteriales</taxon>
        <taxon>Natronoarchaeaceae</taxon>
    </lineage>
</organism>
<keyword evidence="8" id="KW-0132">Cell division</keyword>
<dbReference type="NCBIfam" id="TIGR02928">
    <property type="entry name" value="orc1/cdc6 family replication initiation protein"/>
    <property type="match status" value="1"/>
</dbReference>
<feature type="domain" description="AAA+ ATPase" evidence="6">
    <location>
        <begin position="54"/>
        <end position="203"/>
    </location>
</feature>
<dbReference type="HAMAP" id="MF_01407">
    <property type="entry name" value="ORC1_type_DNA_replic_protein"/>
    <property type="match status" value="1"/>
</dbReference>
<dbReference type="CDD" id="cd00009">
    <property type="entry name" value="AAA"/>
    <property type="match status" value="1"/>
</dbReference>
<dbReference type="Gene3D" id="3.40.50.300">
    <property type="entry name" value="P-loop containing nucleotide triphosphate hydrolases"/>
    <property type="match status" value="1"/>
</dbReference>
<dbReference type="GO" id="GO:0051301">
    <property type="term" value="P:cell division"/>
    <property type="evidence" value="ECO:0007669"/>
    <property type="project" value="UniProtKB-KW"/>
</dbReference>
<dbReference type="InterPro" id="IPR036388">
    <property type="entry name" value="WH-like_DNA-bd_sf"/>
</dbReference>
<comment type="similarity">
    <text evidence="1 5">Belongs to the CDC6/cdc18 family.</text>
</comment>
<dbReference type="Proteomes" id="UP000219453">
    <property type="component" value="Unassembled WGS sequence"/>
</dbReference>
<dbReference type="InterPro" id="IPR036390">
    <property type="entry name" value="WH_DNA-bd_sf"/>
</dbReference>
<dbReference type="InterPro" id="IPR014277">
    <property type="entry name" value="Orc1/Cdc6_arc"/>
</dbReference>
<keyword evidence="8" id="KW-0131">Cell cycle</keyword>
<dbReference type="RefSeq" id="WP_097009425.1">
    <property type="nucleotide sequence ID" value="NZ_OBEJ01000003.1"/>
</dbReference>
<evidence type="ECO:0000259" key="7">
    <source>
        <dbReference type="SMART" id="SM01074"/>
    </source>
</evidence>
<feature type="binding site" evidence="5">
    <location>
        <begin position="66"/>
        <end position="70"/>
    </location>
    <ligand>
        <name>ATP</name>
        <dbReference type="ChEBI" id="CHEBI:30616"/>
    </ligand>
</feature>
<proteinExistence type="inferred from homology"/>
<keyword evidence="9" id="KW-1185">Reference proteome</keyword>
<dbReference type="Gene3D" id="1.10.8.60">
    <property type="match status" value="1"/>
</dbReference>
<dbReference type="InterPro" id="IPR041664">
    <property type="entry name" value="AAA_16"/>
</dbReference>
<dbReference type="InterPro" id="IPR050311">
    <property type="entry name" value="ORC1/CDC6"/>
</dbReference>
<evidence type="ECO:0000313" key="8">
    <source>
        <dbReference type="EMBL" id="SNZ15561.1"/>
    </source>
</evidence>
<evidence type="ECO:0000256" key="2">
    <source>
        <dbReference type="ARBA" id="ARBA00022705"/>
    </source>
</evidence>
<dbReference type="Pfam" id="PF22703">
    <property type="entry name" value="Cdc6_lid"/>
    <property type="match status" value="1"/>
</dbReference>
<sequence length="375" mass="42363">MADDPEEGMLSWDESVFRDEHVFEIDYVPETFKHRESQMESLKYALRPAVRGSRPLNAMVRGPPGTGKTTSVQKLFSELAAQSDVATIRVNCQVNATRYAVFSRLFEGVFDYEPPTSSISFKKLFTQIADQLVEDDEVLIVALDDVNYLFYENEASDTLYSLLRAHEEHSGAKIGVIIISSDPDLDVIDALDSRVQSVFRPEEVYFNRYGEGEIADILRERVKRGFHDGVVSTAVLDRVAELTAQSGDLRVGIDLLRRAGLNAEMRASRTVNSQDVEDAFETSKFIHLSRNLKNLSDSEADLVEVIAEHDGDQAGDVYEVFHERTELGYTRYSEIINKLEKLGIIETEYAEIEGRGRSRSLSLEYEPEAVLDRLE</sequence>
<evidence type="ECO:0000256" key="1">
    <source>
        <dbReference type="ARBA" id="ARBA00006184"/>
    </source>
</evidence>
<dbReference type="InterPro" id="IPR055237">
    <property type="entry name" value="Cdc6_lid"/>
</dbReference>
<dbReference type="AlphaFoldDB" id="A0A285P6Q7"/>
<name>A0A285P6Q7_NATPI</name>
<keyword evidence="3 5" id="KW-0547">Nucleotide-binding</keyword>
<feature type="binding site" evidence="5">
    <location>
        <position position="209"/>
    </location>
    <ligand>
        <name>ATP</name>
        <dbReference type="ChEBI" id="CHEBI:30616"/>
    </ligand>
</feature>
<keyword evidence="4 5" id="KW-0067">ATP-binding</keyword>
<evidence type="ECO:0000313" key="9">
    <source>
        <dbReference type="Proteomes" id="UP000219453"/>
    </source>
</evidence>
<dbReference type="OrthoDB" id="53276at2157"/>
<dbReference type="SMART" id="SM00382">
    <property type="entry name" value="AAA"/>
    <property type="match status" value="1"/>
</dbReference>
<dbReference type="GO" id="GO:0006260">
    <property type="term" value="P:DNA replication"/>
    <property type="evidence" value="ECO:0007669"/>
    <property type="project" value="UniProtKB-UniRule"/>
</dbReference>